<comment type="caution">
    <text evidence="2">The sequence shown here is derived from an EMBL/GenBank/DDBJ whole genome shotgun (WGS) entry which is preliminary data.</text>
</comment>
<dbReference type="Proteomes" id="UP000485058">
    <property type="component" value="Unassembled WGS sequence"/>
</dbReference>
<proteinExistence type="predicted"/>
<sequence>MTHTLPPALQAVALCAATDAPAPGLSLARTVAALRLPSFRMAKSLARLMSSRSRKGPRQWRHGKAAAC</sequence>
<evidence type="ECO:0000313" key="2">
    <source>
        <dbReference type="EMBL" id="GFH21926.1"/>
    </source>
</evidence>
<organism evidence="2 3">
    <name type="scientific">Haematococcus lacustris</name>
    <name type="common">Green alga</name>
    <name type="synonym">Haematococcus pluvialis</name>
    <dbReference type="NCBI Taxonomy" id="44745"/>
    <lineage>
        <taxon>Eukaryota</taxon>
        <taxon>Viridiplantae</taxon>
        <taxon>Chlorophyta</taxon>
        <taxon>core chlorophytes</taxon>
        <taxon>Chlorophyceae</taxon>
        <taxon>CS clade</taxon>
        <taxon>Chlamydomonadales</taxon>
        <taxon>Haematococcaceae</taxon>
        <taxon>Haematococcus</taxon>
    </lineage>
</organism>
<evidence type="ECO:0000256" key="1">
    <source>
        <dbReference type="SAM" id="MobiDB-lite"/>
    </source>
</evidence>
<name>A0A699ZTC8_HAELA</name>
<dbReference type="EMBL" id="BLLF01001932">
    <property type="protein sequence ID" value="GFH21926.1"/>
    <property type="molecule type" value="Genomic_DNA"/>
</dbReference>
<evidence type="ECO:0000313" key="3">
    <source>
        <dbReference type="Proteomes" id="UP000485058"/>
    </source>
</evidence>
<feature type="region of interest" description="Disordered" evidence="1">
    <location>
        <begin position="49"/>
        <end position="68"/>
    </location>
</feature>
<keyword evidence="3" id="KW-1185">Reference proteome</keyword>
<accession>A0A699ZTC8</accession>
<dbReference type="AlphaFoldDB" id="A0A699ZTC8"/>
<reference evidence="2 3" key="1">
    <citation type="submission" date="2020-02" db="EMBL/GenBank/DDBJ databases">
        <title>Draft genome sequence of Haematococcus lacustris strain NIES-144.</title>
        <authorList>
            <person name="Morimoto D."/>
            <person name="Nakagawa S."/>
            <person name="Yoshida T."/>
            <person name="Sawayama S."/>
        </authorList>
    </citation>
    <scope>NUCLEOTIDE SEQUENCE [LARGE SCALE GENOMIC DNA]</scope>
    <source>
        <strain evidence="2 3">NIES-144</strain>
    </source>
</reference>
<gene>
    <name evidence="2" type="ORF">HaLaN_19315</name>
</gene>
<feature type="compositionally biased region" description="Basic residues" evidence="1">
    <location>
        <begin position="52"/>
        <end position="68"/>
    </location>
</feature>
<protein>
    <submittedName>
        <fullName evidence="2">Uncharacterized protein</fullName>
    </submittedName>
</protein>